<reference evidence="1 2" key="1">
    <citation type="journal article" date="2019" name="Nat. Ecol. Evol.">
        <title>Megaphylogeny resolves global patterns of mushroom evolution.</title>
        <authorList>
            <person name="Varga T."/>
            <person name="Krizsan K."/>
            <person name="Foldi C."/>
            <person name="Dima B."/>
            <person name="Sanchez-Garcia M."/>
            <person name="Sanchez-Ramirez S."/>
            <person name="Szollosi G.J."/>
            <person name="Szarkandi J.G."/>
            <person name="Papp V."/>
            <person name="Albert L."/>
            <person name="Andreopoulos W."/>
            <person name="Angelini C."/>
            <person name="Antonin V."/>
            <person name="Barry K.W."/>
            <person name="Bougher N.L."/>
            <person name="Buchanan P."/>
            <person name="Buyck B."/>
            <person name="Bense V."/>
            <person name="Catcheside P."/>
            <person name="Chovatia M."/>
            <person name="Cooper J."/>
            <person name="Damon W."/>
            <person name="Desjardin D."/>
            <person name="Finy P."/>
            <person name="Geml J."/>
            <person name="Haridas S."/>
            <person name="Hughes K."/>
            <person name="Justo A."/>
            <person name="Karasinski D."/>
            <person name="Kautmanova I."/>
            <person name="Kiss B."/>
            <person name="Kocsube S."/>
            <person name="Kotiranta H."/>
            <person name="LaButti K.M."/>
            <person name="Lechner B.E."/>
            <person name="Liimatainen K."/>
            <person name="Lipzen A."/>
            <person name="Lukacs Z."/>
            <person name="Mihaltcheva S."/>
            <person name="Morgado L.N."/>
            <person name="Niskanen T."/>
            <person name="Noordeloos M.E."/>
            <person name="Ohm R.A."/>
            <person name="Ortiz-Santana B."/>
            <person name="Ovrebo C."/>
            <person name="Racz N."/>
            <person name="Riley R."/>
            <person name="Savchenko A."/>
            <person name="Shiryaev A."/>
            <person name="Soop K."/>
            <person name="Spirin V."/>
            <person name="Szebenyi C."/>
            <person name="Tomsovsky M."/>
            <person name="Tulloss R.E."/>
            <person name="Uehling J."/>
            <person name="Grigoriev I.V."/>
            <person name="Vagvolgyi C."/>
            <person name="Papp T."/>
            <person name="Martin F.M."/>
            <person name="Miettinen O."/>
            <person name="Hibbett D.S."/>
            <person name="Nagy L.G."/>
        </authorList>
    </citation>
    <scope>NUCLEOTIDE SEQUENCE [LARGE SCALE GENOMIC DNA]</scope>
    <source>
        <strain evidence="1 2">FP101781</strain>
    </source>
</reference>
<evidence type="ECO:0000313" key="2">
    <source>
        <dbReference type="Proteomes" id="UP000298030"/>
    </source>
</evidence>
<organism evidence="1 2">
    <name type="scientific">Coprinellus micaceus</name>
    <name type="common">Glistening ink-cap mushroom</name>
    <name type="synonym">Coprinus micaceus</name>
    <dbReference type="NCBI Taxonomy" id="71717"/>
    <lineage>
        <taxon>Eukaryota</taxon>
        <taxon>Fungi</taxon>
        <taxon>Dikarya</taxon>
        <taxon>Basidiomycota</taxon>
        <taxon>Agaricomycotina</taxon>
        <taxon>Agaricomycetes</taxon>
        <taxon>Agaricomycetidae</taxon>
        <taxon>Agaricales</taxon>
        <taxon>Agaricineae</taxon>
        <taxon>Psathyrellaceae</taxon>
        <taxon>Coprinellus</taxon>
    </lineage>
</organism>
<gene>
    <name evidence="1" type="ORF">FA13DRAFT_1420342</name>
</gene>
<sequence length="161" mass="17885">MIANGEMTFQLHTVAKCSFPSRFFDNIPSFDSDKRPVGDNVPFPCISAPFRSPDKRSLNGRLPGSGDSSPDLWEAEVFMFNRKDPYITPPQFRTFAYEPSPIARLDPCQSDGSSHSTGEYMTATLLELSKPLAACTATGRFIYRVKAVSREIGAAYIVDYL</sequence>
<keyword evidence="2" id="KW-1185">Reference proteome</keyword>
<dbReference type="EMBL" id="QPFP01000079">
    <property type="protein sequence ID" value="TEB23375.1"/>
    <property type="molecule type" value="Genomic_DNA"/>
</dbReference>
<dbReference type="Proteomes" id="UP000298030">
    <property type="component" value="Unassembled WGS sequence"/>
</dbReference>
<name>A0A4Y7SNF2_COPMI</name>
<dbReference type="AlphaFoldDB" id="A0A4Y7SNF2"/>
<protein>
    <submittedName>
        <fullName evidence="1">Uncharacterized protein</fullName>
    </submittedName>
</protein>
<accession>A0A4Y7SNF2</accession>
<comment type="caution">
    <text evidence="1">The sequence shown here is derived from an EMBL/GenBank/DDBJ whole genome shotgun (WGS) entry which is preliminary data.</text>
</comment>
<proteinExistence type="predicted"/>
<evidence type="ECO:0000313" key="1">
    <source>
        <dbReference type="EMBL" id="TEB23375.1"/>
    </source>
</evidence>